<gene>
    <name evidence="1" type="ORF">GCM10009838_20780</name>
</gene>
<evidence type="ECO:0000313" key="1">
    <source>
        <dbReference type="EMBL" id="GAA1963556.1"/>
    </source>
</evidence>
<keyword evidence="2" id="KW-1185">Reference proteome</keyword>
<dbReference type="EMBL" id="BAAAQM010000009">
    <property type="protein sequence ID" value="GAA1963556.1"/>
    <property type="molecule type" value="Genomic_DNA"/>
</dbReference>
<name>A0ABP5CG96_9ACTN</name>
<evidence type="ECO:0000313" key="2">
    <source>
        <dbReference type="Proteomes" id="UP001499854"/>
    </source>
</evidence>
<organism evidence="1 2">
    <name type="scientific">Catenulispora subtropica</name>
    <dbReference type="NCBI Taxonomy" id="450798"/>
    <lineage>
        <taxon>Bacteria</taxon>
        <taxon>Bacillati</taxon>
        <taxon>Actinomycetota</taxon>
        <taxon>Actinomycetes</taxon>
        <taxon>Catenulisporales</taxon>
        <taxon>Catenulisporaceae</taxon>
        <taxon>Catenulispora</taxon>
    </lineage>
</organism>
<protein>
    <submittedName>
        <fullName evidence="1">Uncharacterized protein</fullName>
    </submittedName>
</protein>
<proteinExistence type="predicted"/>
<sequence>MGHHLDPESAAAATEEFVLAYFPDDMLLGGSGSGTWDLYRAGVWSPEAKRTGVFSFVGGIDTGTDQLRDWLQDGLALGGTVTIRRSLYWVTADSERRVFPAHHVGLVRG</sequence>
<dbReference type="Proteomes" id="UP001499854">
    <property type="component" value="Unassembled WGS sequence"/>
</dbReference>
<reference evidence="2" key="1">
    <citation type="journal article" date="2019" name="Int. J. Syst. Evol. Microbiol.">
        <title>The Global Catalogue of Microorganisms (GCM) 10K type strain sequencing project: providing services to taxonomists for standard genome sequencing and annotation.</title>
        <authorList>
            <consortium name="The Broad Institute Genomics Platform"/>
            <consortium name="The Broad Institute Genome Sequencing Center for Infectious Disease"/>
            <person name="Wu L."/>
            <person name="Ma J."/>
        </authorList>
    </citation>
    <scope>NUCLEOTIDE SEQUENCE [LARGE SCALE GENOMIC DNA]</scope>
    <source>
        <strain evidence="2">JCM 16013</strain>
    </source>
</reference>
<dbReference type="RefSeq" id="WP_344656740.1">
    <property type="nucleotide sequence ID" value="NZ_BAAAQM010000009.1"/>
</dbReference>
<comment type="caution">
    <text evidence="1">The sequence shown here is derived from an EMBL/GenBank/DDBJ whole genome shotgun (WGS) entry which is preliminary data.</text>
</comment>
<accession>A0ABP5CG96</accession>